<organism evidence="1 2">
    <name type="scientific">Dactylosporangium siamense</name>
    <dbReference type="NCBI Taxonomy" id="685454"/>
    <lineage>
        <taxon>Bacteria</taxon>
        <taxon>Bacillati</taxon>
        <taxon>Actinomycetota</taxon>
        <taxon>Actinomycetes</taxon>
        <taxon>Micromonosporales</taxon>
        <taxon>Micromonosporaceae</taxon>
        <taxon>Dactylosporangium</taxon>
    </lineage>
</organism>
<dbReference type="InterPro" id="IPR038071">
    <property type="entry name" value="UROD/MetE-like_sf"/>
</dbReference>
<comment type="caution">
    <text evidence="1">The sequence shown here is derived from an EMBL/GenBank/DDBJ whole genome shotgun (WGS) entry which is preliminary data.</text>
</comment>
<accession>A0A919U7E9</accession>
<evidence type="ECO:0000313" key="2">
    <source>
        <dbReference type="Proteomes" id="UP000660611"/>
    </source>
</evidence>
<sequence length="316" mass="32699">MTFPWPAGSATGIGSMPGTDIAEAQRIVLGELPDLPHLPELPDRGPGADMIGRGGALLTELPVELYAGRWRVASRPGHDLRVGLDYLERDLDTMTAQASEFGGLFKIQVPGPWTLAASLQLPIGGAVLRDPGATRDLAASLADGVALHVASVRARLPQATILLQIDEPSLPAVLAGRVPSESGYATLRSVDPSLARSSLASVISAADVPVVVHCCAADVPLSLLRTAGAMAVALDLSLISDLDALGEFLDEGAGLFAGVSGPSPADAVRGLWRKLGFPLSALPVQVVVTPPCGISVPPLAVLRSVRDAGRRLTDHL</sequence>
<protein>
    <recommendedName>
        <fullName evidence="3">Methionine synthase</fullName>
    </recommendedName>
</protein>
<dbReference type="Proteomes" id="UP000660611">
    <property type="component" value="Unassembled WGS sequence"/>
</dbReference>
<name>A0A919U7E9_9ACTN</name>
<dbReference type="RefSeq" id="WP_203846347.1">
    <property type="nucleotide sequence ID" value="NZ_BAAAVW010000001.1"/>
</dbReference>
<dbReference type="SUPFAM" id="SSF51726">
    <property type="entry name" value="UROD/MetE-like"/>
    <property type="match status" value="1"/>
</dbReference>
<evidence type="ECO:0008006" key="3">
    <source>
        <dbReference type="Google" id="ProtNLM"/>
    </source>
</evidence>
<evidence type="ECO:0000313" key="1">
    <source>
        <dbReference type="EMBL" id="GIG44517.1"/>
    </source>
</evidence>
<proteinExistence type="predicted"/>
<dbReference type="AlphaFoldDB" id="A0A919U7E9"/>
<dbReference type="EMBL" id="BONQ01000038">
    <property type="protein sequence ID" value="GIG44517.1"/>
    <property type="molecule type" value="Genomic_DNA"/>
</dbReference>
<keyword evidence="2" id="KW-1185">Reference proteome</keyword>
<gene>
    <name evidence="1" type="ORF">Dsi01nite_025580</name>
</gene>
<reference evidence="1" key="1">
    <citation type="submission" date="2021-01" db="EMBL/GenBank/DDBJ databases">
        <title>Whole genome shotgun sequence of Dactylosporangium siamense NBRC 106093.</title>
        <authorList>
            <person name="Komaki H."/>
            <person name="Tamura T."/>
        </authorList>
    </citation>
    <scope>NUCLEOTIDE SEQUENCE</scope>
    <source>
        <strain evidence="1">NBRC 106093</strain>
    </source>
</reference>
<dbReference type="Gene3D" id="3.20.20.210">
    <property type="match status" value="1"/>
</dbReference>